<sequence length="92" mass="10244">MAKRRVGDILSVTSLLPAIISVIFFFIKRGPDFDIYFGITLFSILSIIGIIFAVVSLVLSKKRIFGWIGLFTNVLILVYAFFLQLAMGIGEP</sequence>
<keyword evidence="1" id="KW-0472">Membrane</keyword>
<gene>
    <name evidence="2" type="ORF">ACZ11_23180</name>
</gene>
<dbReference type="RefSeq" id="WP_049668907.1">
    <property type="nucleotide sequence ID" value="NZ_JBIVRT010000002.1"/>
</dbReference>
<dbReference type="AlphaFoldDB" id="A0A0K9F0U3"/>
<evidence type="ECO:0000313" key="3">
    <source>
        <dbReference type="Proteomes" id="UP000037326"/>
    </source>
</evidence>
<name>A0A0K9F0U3_9BACI</name>
<keyword evidence="1" id="KW-0812">Transmembrane</keyword>
<reference evidence="3" key="1">
    <citation type="submission" date="2015-07" db="EMBL/GenBank/DDBJ databases">
        <authorList>
            <consortium name="Consortium for Microbial Forensics and Genomics (microFORGE)"/>
            <person name="Knight B.M."/>
            <person name="Roberts D.P."/>
            <person name="Lin D."/>
            <person name="Hari K."/>
            <person name="Fletcher J."/>
            <person name="Melcher U."/>
            <person name="Blagden T."/>
            <person name="Winegar R.A."/>
        </authorList>
    </citation>
    <scope>NUCLEOTIDE SEQUENCE [LARGE SCALE GENOMIC DNA]</scope>
    <source>
        <strain evidence="3">DSM 23493</strain>
    </source>
</reference>
<proteinExistence type="predicted"/>
<dbReference type="EMBL" id="LFXJ01000013">
    <property type="protein sequence ID" value="KMY28150.1"/>
    <property type="molecule type" value="Genomic_DNA"/>
</dbReference>
<dbReference type="Proteomes" id="UP000037326">
    <property type="component" value="Unassembled WGS sequence"/>
</dbReference>
<dbReference type="OrthoDB" id="2428753at2"/>
<feature type="transmembrane region" description="Helical" evidence="1">
    <location>
        <begin position="64"/>
        <end position="87"/>
    </location>
</feature>
<dbReference type="PATRIC" id="fig|582475.4.peg.4592"/>
<evidence type="ECO:0000256" key="1">
    <source>
        <dbReference type="SAM" id="Phobius"/>
    </source>
</evidence>
<organism evidence="2 3">
    <name type="scientific">Lysinibacillus xylanilyticus</name>
    <dbReference type="NCBI Taxonomy" id="582475"/>
    <lineage>
        <taxon>Bacteria</taxon>
        <taxon>Bacillati</taxon>
        <taxon>Bacillota</taxon>
        <taxon>Bacilli</taxon>
        <taxon>Bacillales</taxon>
        <taxon>Bacillaceae</taxon>
        <taxon>Lysinibacillus</taxon>
    </lineage>
</organism>
<accession>A0A0K9F0U3</accession>
<keyword evidence="1" id="KW-1133">Transmembrane helix</keyword>
<feature type="transmembrane region" description="Helical" evidence="1">
    <location>
        <begin position="33"/>
        <end position="57"/>
    </location>
</feature>
<feature type="transmembrane region" description="Helical" evidence="1">
    <location>
        <begin position="9"/>
        <end position="27"/>
    </location>
</feature>
<protein>
    <submittedName>
        <fullName evidence="2">Uncharacterized protein</fullName>
    </submittedName>
</protein>
<evidence type="ECO:0000313" key="2">
    <source>
        <dbReference type="EMBL" id="KMY28150.1"/>
    </source>
</evidence>
<comment type="caution">
    <text evidence="2">The sequence shown here is derived from an EMBL/GenBank/DDBJ whole genome shotgun (WGS) entry which is preliminary data.</text>
</comment>
<dbReference type="GeneID" id="96601115"/>